<protein>
    <submittedName>
        <fullName evidence="2">Uncharacterized protein</fullName>
    </submittedName>
</protein>
<keyword evidence="1" id="KW-0812">Transmembrane</keyword>
<dbReference type="GeneID" id="71566737"/>
<name>A0A511DVM4_LENKE</name>
<feature type="transmembrane region" description="Helical" evidence="1">
    <location>
        <begin position="40"/>
        <end position="58"/>
    </location>
</feature>
<keyword evidence="3" id="KW-1185">Reference proteome</keyword>
<keyword evidence="1" id="KW-0472">Membrane</keyword>
<keyword evidence="1" id="KW-1133">Transmembrane helix</keyword>
<dbReference type="RefSeq" id="WP_179286804.1">
    <property type="nucleotide sequence ID" value="NZ_BJVK01000010.1"/>
</dbReference>
<comment type="caution">
    <text evidence="2">The sequence shown here is derived from an EMBL/GenBank/DDBJ whole genome shotgun (WGS) entry which is preliminary data.</text>
</comment>
<accession>A0A511DVM4</accession>
<organism evidence="2 3">
    <name type="scientific">Lentilactobacillus kefiri</name>
    <name type="common">Lactobacillus kefiri</name>
    <dbReference type="NCBI Taxonomy" id="33962"/>
    <lineage>
        <taxon>Bacteria</taxon>
        <taxon>Bacillati</taxon>
        <taxon>Bacillota</taxon>
        <taxon>Bacilli</taxon>
        <taxon>Lactobacillales</taxon>
        <taxon>Lactobacillaceae</taxon>
        <taxon>Lentilactobacillus</taxon>
    </lineage>
</organism>
<evidence type="ECO:0000313" key="3">
    <source>
        <dbReference type="Proteomes" id="UP000321893"/>
    </source>
</evidence>
<dbReference type="Proteomes" id="UP000321893">
    <property type="component" value="Unassembled WGS sequence"/>
</dbReference>
<gene>
    <name evidence="2" type="ORF">LKE01_10630</name>
</gene>
<evidence type="ECO:0000256" key="1">
    <source>
        <dbReference type="SAM" id="Phobius"/>
    </source>
</evidence>
<dbReference type="AlphaFoldDB" id="A0A511DVM4"/>
<feature type="transmembrane region" description="Helical" evidence="1">
    <location>
        <begin position="6"/>
        <end position="28"/>
    </location>
</feature>
<sequence>MNIKRIVFSIIFGILNLVAGYFLFNPIMHIVYRQFEEADLYQIIVVLTITLILDIGTFQEIAD</sequence>
<reference evidence="2" key="1">
    <citation type="submission" date="2019-07" db="EMBL/GenBank/DDBJ databases">
        <title>Whole genome shotgun sequence of Lactobacillus kefiri NBRC 15888.</title>
        <authorList>
            <person name="Hosoyama A."/>
            <person name="Uohara A."/>
            <person name="Ohji S."/>
            <person name="Ichikawa N."/>
        </authorList>
    </citation>
    <scope>NUCLEOTIDE SEQUENCE [LARGE SCALE GENOMIC DNA]</scope>
    <source>
        <strain evidence="2">NBRC 15888</strain>
    </source>
</reference>
<evidence type="ECO:0000313" key="2">
    <source>
        <dbReference type="EMBL" id="GEL28243.1"/>
    </source>
</evidence>
<dbReference type="EMBL" id="BJVK01000010">
    <property type="protein sequence ID" value="GEL28243.1"/>
    <property type="molecule type" value="Genomic_DNA"/>
</dbReference>
<proteinExistence type="predicted"/>